<dbReference type="InterPro" id="IPR001387">
    <property type="entry name" value="Cro/C1-type_HTH"/>
</dbReference>
<dbReference type="STRING" id="993692.IV57_GL000742"/>
<dbReference type="SUPFAM" id="SSF47413">
    <property type="entry name" value="lambda repressor-like DNA-binding domains"/>
    <property type="match status" value="1"/>
</dbReference>
<dbReference type="InterPro" id="IPR010982">
    <property type="entry name" value="Lambda_DNA-bd_dom_sf"/>
</dbReference>
<keyword evidence="3" id="KW-1185">Reference proteome</keyword>
<sequence>MMTVGKYLKTKRFFKELTMRQVVDTAQDKYNFSTSTSVLSSIETDKNRVIDGELLLVLSEIYGFDMNELKELVLDNLKSNGRKKRAERE</sequence>
<dbReference type="PROSITE" id="PS50943">
    <property type="entry name" value="HTH_CROC1"/>
    <property type="match status" value="1"/>
</dbReference>
<dbReference type="GO" id="GO:0003677">
    <property type="term" value="F:DNA binding"/>
    <property type="evidence" value="ECO:0007669"/>
    <property type="project" value="InterPro"/>
</dbReference>
<dbReference type="EMBL" id="JQCF01000016">
    <property type="protein sequence ID" value="KRN98830.1"/>
    <property type="molecule type" value="Genomic_DNA"/>
</dbReference>
<reference evidence="2 3" key="1">
    <citation type="journal article" date="2015" name="Genome Announc.">
        <title>Expanding the biotechnology potential of lactobacilli through comparative genomics of 213 strains and associated genera.</title>
        <authorList>
            <person name="Sun Z."/>
            <person name="Harris H.M."/>
            <person name="McCann A."/>
            <person name="Guo C."/>
            <person name="Argimon S."/>
            <person name="Zhang W."/>
            <person name="Yang X."/>
            <person name="Jeffery I.B."/>
            <person name="Cooney J.C."/>
            <person name="Kagawa T.F."/>
            <person name="Liu W."/>
            <person name="Song Y."/>
            <person name="Salvetti E."/>
            <person name="Wrobel A."/>
            <person name="Rasinkangas P."/>
            <person name="Parkhill J."/>
            <person name="Rea M.C."/>
            <person name="O'Sullivan O."/>
            <person name="Ritari J."/>
            <person name="Douillard F.P."/>
            <person name="Paul Ross R."/>
            <person name="Yang R."/>
            <person name="Briner A.E."/>
            <person name="Felis G.E."/>
            <person name="de Vos W.M."/>
            <person name="Barrangou R."/>
            <person name="Klaenhammer T.R."/>
            <person name="Caufield P.W."/>
            <person name="Cui Y."/>
            <person name="Zhang H."/>
            <person name="O'Toole P.W."/>
        </authorList>
    </citation>
    <scope>NUCLEOTIDE SEQUENCE [LARGE SCALE GENOMIC DNA]</scope>
    <source>
        <strain evidence="2 3">DSM 24716</strain>
    </source>
</reference>
<evidence type="ECO:0000313" key="3">
    <source>
        <dbReference type="Proteomes" id="UP000051006"/>
    </source>
</evidence>
<evidence type="ECO:0000259" key="1">
    <source>
        <dbReference type="PROSITE" id="PS50943"/>
    </source>
</evidence>
<dbReference type="AlphaFoldDB" id="A0A0R2LAE6"/>
<feature type="domain" description="HTH cro/C1-type" evidence="1">
    <location>
        <begin position="35"/>
        <end position="69"/>
    </location>
</feature>
<gene>
    <name evidence="2" type="ORF">IV57_GL000742</name>
</gene>
<proteinExistence type="predicted"/>
<name>A0A0R2LAE6_9LACO</name>
<protein>
    <recommendedName>
        <fullName evidence="1">HTH cro/C1-type domain-containing protein</fullName>
    </recommendedName>
</protein>
<dbReference type="PATRIC" id="fig|993692.3.peg.748"/>
<accession>A0A0R2LAE6</accession>
<evidence type="ECO:0000313" key="2">
    <source>
        <dbReference type="EMBL" id="KRN98830.1"/>
    </source>
</evidence>
<comment type="caution">
    <text evidence="2">The sequence shown here is derived from an EMBL/GenBank/DDBJ whole genome shotgun (WGS) entry which is preliminary data.</text>
</comment>
<organism evidence="2 3">
    <name type="scientific">Companilactobacillus kimchiensis</name>
    <dbReference type="NCBI Taxonomy" id="993692"/>
    <lineage>
        <taxon>Bacteria</taxon>
        <taxon>Bacillati</taxon>
        <taxon>Bacillota</taxon>
        <taxon>Bacilli</taxon>
        <taxon>Lactobacillales</taxon>
        <taxon>Lactobacillaceae</taxon>
        <taxon>Companilactobacillus</taxon>
    </lineage>
</organism>
<dbReference type="Proteomes" id="UP000051006">
    <property type="component" value="Unassembled WGS sequence"/>
</dbReference>